<dbReference type="InterPro" id="IPR047698">
    <property type="entry name" value="ArsF-like"/>
</dbReference>
<sequence length="179" mass="20389">MFNSEKSLMVAIMLIGITMFSLPNCSCSNGFAEAPKTAAPQAKQKIVQSTPAKTDTASAKQQVKNGGKIYVYYFMTSYRCPSCQKIEKYTRAEVEASFKDELKSGSMEWKMLNIQDKQNEHFAKDYSLYSKSVVLSCVKDGKEMGWKNCAKIWELLGDENAFRVYIREEIKAFEKEFKS</sequence>
<evidence type="ECO:0000313" key="1">
    <source>
        <dbReference type="EMBL" id="OGK05057.1"/>
    </source>
</evidence>
<dbReference type="AlphaFoldDB" id="A0A1F7FEY2"/>
<evidence type="ECO:0008006" key="3">
    <source>
        <dbReference type="Google" id="ProtNLM"/>
    </source>
</evidence>
<dbReference type="NCBIfam" id="NF040494">
    <property type="entry name" value="nitrored_ArsF"/>
    <property type="match status" value="1"/>
</dbReference>
<accession>A0A1F7FEY2</accession>
<reference evidence="1 2" key="1">
    <citation type="journal article" date="2016" name="Nat. Commun.">
        <title>Thousands of microbial genomes shed light on interconnected biogeochemical processes in an aquifer system.</title>
        <authorList>
            <person name="Anantharaman K."/>
            <person name="Brown C.T."/>
            <person name="Hug L.A."/>
            <person name="Sharon I."/>
            <person name="Castelle C.J."/>
            <person name="Probst A.J."/>
            <person name="Thomas B.C."/>
            <person name="Singh A."/>
            <person name="Wilkins M.J."/>
            <person name="Karaoz U."/>
            <person name="Brodie E.L."/>
            <person name="Williams K.H."/>
            <person name="Hubbard S.S."/>
            <person name="Banfield J.F."/>
        </authorList>
    </citation>
    <scope>NUCLEOTIDE SEQUENCE [LARGE SCALE GENOMIC DNA]</scope>
</reference>
<evidence type="ECO:0000313" key="2">
    <source>
        <dbReference type="Proteomes" id="UP000179243"/>
    </source>
</evidence>
<dbReference type="EMBL" id="MFYX01000064">
    <property type="protein sequence ID" value="OGK05057.1"/>
    <property type="molecule type" value="Genomic_DNA"/>
</dbReference>
<comment type="caution">
    <text evidence="1">The sequence shown here is derived from an EMBL/GenBank/DDBJ whole genome shotgun (WGS) entry which is preliminary data.</text>
</comment>
<gene>
    <name evidence="1" type="ORF">A2519_10325</name>
</gene>
<protein>
    <recommendedName>
        <fullName evidence="3">Thioredoxin domain-containing protein</fullName>
    </recommendedName>
</protein>
<proteinExistence type="predicted"/>
<organism evidence="1 2">
    <name type="scientific">Candidatus Raymondbacteria bacterium RIFOXYD12_FULL_49_13</name>
    <dbReference type="NCBI Taxonomy" id="1817890"/>
    <lineage>
        <taxon>Bacteria</taxon>
        <taxon>Raymondiibacteriota</taxon>
    </lineage>
</organism>
<dbReference type="Proteomes" id="UP000179243">
    <property type="component" value="Unassembled WGS sequence"/>
</dbReference>
<name>A0A1F7FEY2_UNCRA</name>